<sequence>MGCSNRWRRAERIYGGIVSVEGDFIGAGAVWSEGWRATDEYDFGGKLSRI</sequence>
<evidence type="ECO:0000313" key="1">
    <source>
        <dbReference type="EMBL" id="KKT84751.1"/>
    </source>
</evidence>
<name>A0A0G1KM45_9BACT</name>
<dbReference type="Proteomes" id="UP000034797">
    <property type="component" value="Unassembled WGS sequence"/>
</dbReference>
<accession>A0A0G1KM45</accession>
<protein>
    <submittedName>
        <fullName evidence="1">Uncharacterized protein</fullName>
    </submittedName>
</protein>
<proteinExistence type="predicted"/>
<dbReference type="EMBL" id="LCJW01000050">
    <property type="protein sequence ID" value="KKT84751.1"/>
    <property type="molecule type" value="Genomic_DNA"/>
</dbReference>
<organism evidence="1 2">
    <name type="scientific">Candidatus Collierbacteria bacterium GW2011_GWA2_44_99</name>
    <dbReference type="NCBI Taxonomy" id="1618380"/>
    <lineage>
        <taxon>Bacteria</taxon>
        <taxon>Candidatus Collieribacteriota</taxon>
    </lineage>
</organism>
<dbReference type="AlphaFoldDB" id="A0A0G1KM45"/>
<evidence type="ECO:0000313" key="2">
    <source>
        <dbReference type="Proteomes" id="UP000034797"/>
    </source>
</evidence>
<comment type="caution">
    <text evidence="1">The sequence shown here is derived from an EMBL/GenBank/DDBJ whole genome shotgun (WGS) entry which is preliminary data.</text>
</comment>
<reference evidence="1 2" key="1">
    <citation type="journal article" date="2015" name="Nature">
        <title>rRNA introns, odd ribosomes, and small enigmatic genomes across a large radiation of phyla.</title>
        <authorList>
            <person name="Brown C.T."/>
            <person name="Hug L.A."/>
            <person name="Thomas B.C."/>
            <person name="Sharon I."/>
            <person name="Castelle C.J."/>
            <person name="Singh A."/>
            <person name="Wilkins M.J."/>
            <person name="Williams K.H."/>
            <person name="Banfield J.F."/>
        </authorList>
    </citation>
    <scope>NUCLEOTIDE SEQUENCE [LARGE SCALE GENOMIC DNA]</scope>
</reference>
<gene>
    <name evidence="1" type="ORF">UW84_C0050G0009</name>
</gene>